<gene>
    <name evidence="3" type="ORF">HNQ86_002567</name>
    <name evidence="2" type="ORF">LF63_0113430</name>
</gene>
<dbReference type="EMBL" id="JROI01000015">
    <property type="protein sequence ID" value="KGI76917.1"/>
    <property type="molecule type" value="Genomic_DNA"/>
</dbReference>
<organism evidence="2 4">
    <name type="scientific">Oleiagrimonas soli</name>
    <dbReference type="NCBI Taxonomy" id="1543381"/>
    <lineage>
        <taxon>Bacteria</taxon>
        <taxon>Pseudomonadati</taxon>
        <taxon>Pseudomonadota</taxon>
        <taxon>Gammaproteobacteria</taxon>
        <taxon>Lysobacterales</taxon>
        <taxon>Rhodanobacteraceae</taxon>
        <taxon>Oleiagrimonas</taxon>
    </lineage>
</organism>
<keyword evidence="1" id="KW-0732">Signal</keyword>
<dbReference type="EMBL" id="JACHET010000001">
    <property type="protein sequence ID" value="MBB6185222.1"/>
    <property type="molecule type" value="Genomic_DNA"/>
</dbReference>
<dbReference type="Proteomes" id="UP000029708">
    <property type="component" value="Unassembled WGS sequence"/>
</dbReference>
<evidence type="ECO:0000313" key="4">
    <source>
        <dbReference type="Proteomes" id="UP000029708"/>
    </source>
</evidence>
<evidence type="ECO:0000256" key="1">
    <source>
        <dbReference type="SAM" id="SignalP"/>
    </source>
</evidence>
<dbReference type="HOGENOM" id="CLU_1445552_0_0_6"/>
<reference evidence="3 5" key="2">
    <citation type="submission" date="2020-08" db="EMBL/GenBank/DDBJ databases">
        <title>Genomic Encyclopedia of Type Strains, Phase IV (KMG-IV): sequencing the most valuable type-strain genomes for metagenomic binning, comparative biology and taxonomic classification.</title>
        <authorList>
            <person name="Goeker M."/>
        </authorList>
    </citation>
    <scope>NUCLEOTIDE SEQUENCE [LARGE SCALE GENOMIC DNA]</scope>
    <source>
        <strain evidence="3 5">DSM 107085</strain>
    </source>
</reference>
<feature type="chain" id="PRO_5035986501" evidence="1">
    <location>
        <begin position="23"/>
        <end position="201"/>
    </location>
</feature>
<evidence type="ECO:0000313" key="5">
    <source>
        <dbReference type="Proteomes" id="UP000560000"/>
    </source>
</evidence>
<dbReference type="AlphaFoldDB" id="A0A099CTG5"/>
<reference evidence="2 4" key="1">
    <citation type="submission" date="2014-09" db="EMBL/GenBank/DDBJ databases">
        <title>Xanthomonadaceae 3.5X direct submission.</title>
        <authorList>
            <person name="Fang T."/>
            <person name="Wang H."/>
        </authorList>
    </citation>
    <scope>NUCLEOTIDE SEQUENCE [LARGE SCALE GENOMIC DNA]</scope>
    <source>
        <strain evidence="2 4">3.5X</strain>
    </source>
</reference>
<name>A0A099CTG5_9GAMM</name>
<feature type="signal peptide" evidence="1">
    <location>
        <begin position="1"/>
        <end position="22"/>
    </location>
</feature>
<keyword evidence="4" id="KW-1185">Reference proteome</keyword>
<sequence length="201" mass="21647">MPRAILLGFALLLGLCATAAQAASPTGKSAVAYGRAGDKWPGWSIVTDVPAGWTADCCDHARWVGVPMVIYRGEWTGKPEGVMVLNVWLSDGKTLGQDLDKDRSEYLRRDPKATVAVLSAPEPKGVTCVGVRYRGSDRVEDAVVFCDPGKRTGIHYSWSISIGAKDPQRAAKLTAFERVVTHSRYLRYDPASGPPAVSGTK</sequence>
<dbReference type="OrthoDB" id="5950779at2"/>
<accession>A0A099CTG5</accession>
<dbReference type="STRING" id="1543381.LF63_0113430"/>
<evidence type="ECO:0000313" key="3">
    <source>
        <dbReference type="EMBL" id="MBB6185222.1"/>
    </source>
</evidence>
<comment type="caution">
    <text evidence="2">The sequence shown here is derived from an EMBL/GenBank/DDBJ whole genome shotgun (WGS) entry which is preliminary data.</text>
</comment>
<evidence type="ECO:0000313" key="2">
    <source>
        <dbReference type="EMBL" id="KGI76917.1"/>
    </source>
</evidence>
<protein>
    <submittedName>
        <fullName evidence="2">Uncharacterized protein</fullName>
    </submittedName>
</protein>
<dbReference type="Proteomes" id="UP000560000">
    <property type="component" value="Unassembled WGS sequence"/>
</dbReference>
<dbReference type="RefSeq" id="WP_043102613.1">
    <property type="nucleotide sequence ID" value="NZ_JACHET010000001.1"/>
</dbReference>
<proteinExistence type="predicted"/>